<sequence length="439" mass="47432">MPFIRIILLNIVLLTSLSANALCKKGPDFQRSEEDSYGLSLAMGTINVSSLEIQPVGSPLGSNIVNFSQNPRYTSPDNVLWVCDIADKDNIFEIIATNGDDRNGGFFDLGSIDGYPNYYGTLFEHVALRLTHLNSGTVFTRQYQRIPMKNYQVSPDGTQIYIRVKDFSPIRADLIRVSSTSPRGQSPDDWCGRPTQLTSGSYSCNQPNGYVSFCSPGSPDAYCDSGDSAFIYTGWYYDNWMAINMGISTGYPANLVSIPTCVAKSVTPMVFFPTISVSDLNNGQTAQSNFNVHILCEGQSTSGETQGMTAMGLQVPYESYLTAQQLNLVNASGGVSHLLSEKYGQPGYASGVGIQIANSNDGVLRNFIGWSRCLAATCQPGGNGGWYAVRDGATQVTNNGSTAINEYVVNFNAYLTRIAGETVTAGKVDASAEVLVKVQ</sequence>
<dbReference type="RefSeq" id="WP_305737500.1">
    <property type="nucleotide sequence ID" value="NZ_CP137744.1"/>
</dbReference>
<evidence type="ECO:0000259" key="2">
    <source>
        <dbReference type="Pfam" id="PF00419"/>
    </source>
</evidence>
<dbReference type="SUPFAM" id="SSF49401">
    <property type="entry name" value="Bacterial adhesins"/>
    <property type="match status" value="1"/>
</dbReference>
<protein>
    <submittedName>
        <fullName evidence="3">Fimbrial protein</fullName>
    </submittedName>
</protein>
<evidence type="ECO:0000313" key="4">
    <source>
        <dbReference type="Proteomes" id="UP001302368"/>
    </source>
</evidence>
<dbReference type="InterPro" id="IPR011228">
    <property type="entry name" value="UCP029766"/>
</dbReference>
<keyword evidence="1" id="KW-0732">Signal</keyword>
<proteinExistence type="predicted"/>
<dbReference type="PIRSF" id="PIRSF029766">
    <property type="entry name" value="UCP029766"/>
    <property type="match status" value="1"/>
</dbReference>
<name>A0ABZ0MPK5_9ENTR</name>
<evidence type="ECO:0000256" key="1">
    <source>
        <dbReference type="SAM" id="SignalP"/>
    </source>
</evidence>
<feature type="signal peptide" evidence="1">
    <location>
        <begin position="1"/>
        <end position="21"/>
    </location>
</feature>
<keyword evidence="4" id="KW-1185">Reference proteome</keyword>
<dbReference type="Proteomes" id="UP001302368">
    <property type="component" value="Chromosome"/>
</dbReference>
<dbReference type="InterPro" id="IPR000259">
    <property type="entry name" value="Adhesion_dom_fimbrial"/>
</dbReference>
<accession>A0ABZ0MPK5</accession>
<dbReference type="Gene3D" id="2.60.40.1090">
    <property type="entry name" value="Fimbrial-type adhesion domain"/>
    <property type="match status" value="1"/>
</dbReference>
<dbReference type="EMBL" id="CP137744">
    <property type="protein sequence ID" value="WOZ77408.1"/>
    <property type="molecule type" value="Genomic_DNA"/>
</dbReference>
<organism evidence="3 4">
    <name type="scientific">Kosakonia sacchari</name>
    <dbReference type="NCBI Taxonomy" id="1158459"/>
    <lineage>
        <taxon>Bacteria</taxon>
        <taxon>Pseudomonadati</taxon>
        <taxon>Pseudomonadota</taxon>
        <taxon>Gammaproteobacteria</taxon>
        <taxon>Enterobacterales</taxon>
        <taxon>Enterobacteriaceae</taxon>
        <taxon>Kosakonia</taxon>
    </lineage>
</organism>
<dbReference type="Pfam" id="PF00419">
    <property type="entry name" value="Fimbrial"/>
    <property type="match status" value="1"/>
</dbReference>
<feature type="domain" description="Fimbrial-type adhesion" evidence="2">
    <location>
        <begin position="259"/>
        <end position="439"/>
    </location>
</feature>
<gene>
    <name evidence="3" type="ORF">Q8Y70_23185</name>
</gene>
<reference evidence="3 4" key="1">
    <citation type="submission" date="2023-10" db="EMBL/GenBank/DDBJ databases">
        <title>Genome sequencing of the isolated polysaccharide-producing bacterium Kosakonia sacchari KS2022.</title>
        <authorList>
            <person name="Yi X."/>
        </authorList>
    </citation>
    <scope>NUCLEOTIDE SEQUENCE [LARGE SCALE GENOMIC DNA]</scope>
    <source>
        <strain evidence="3 4">KS2022</strain>
    </source>
</reference>
<evidence type="ECO:0000313" key="3">
    <source>
        <dbReference type="EMBL" id="WOZ77408.1"/>
    </source>
</evidence>
<feature type="chain" id="PRO_5046684515" evidence="1">
    <location>
        <begin position="22"/>
        <end position="439"/>
    </location>
</feature>
<dbReference type="InterPro" id="IPR036937">
    <property type="entry name" value="Adhesion_dom_fimbrial_sf"/>
</dbReference>
<dbReference type="InterPro" id="IPR008966">
    <property type="entry name" value="Adhesion_dom_sf"/>
</dbReference>